<comment type="caution">
    <text evidence="2">The sequence shown here is derived from an EMBL/GenBank/DDBJ whole genome shotgun (WGS) entry which is preliminary data.</text>
</comment>
<dbReference type="EMBL" id="QAON01000043">
    <property type="protein sequence ID" value="PTQ86527.1"/>
    <property type="molecule type" value="Genomic_DNA"/>
</dbReference>
<dbReference type="AlphaFoldDB" id="A0A2T5IRU3"/>
<protein>
    <submittedName>
        <fullName evidence="2">Uncharacterized protein</fullName>
    </submittedName>
</protein>
<gene>
    <name evidence="2" type="ORF">C8N29_1437</name>
</gene>
<keyword evidence="1" id="KW-0472">Membrane</keyword>
<evidence type="ECO:0000313" key="3">
    <source>
        <dbReference type="Proteomes" id="UP000244223"/>
    </source>
</evidence>
<evidence type="ECO:0000313" key="2">
    <source>
        <dbReference type="EMBL" id="PTQ86527.1"/>
    </source>
</evidence>
<sequence length="79" mass="9168">MVIHKAVATWYLYDNSNDKSLSVFNTAINNLVVLLLILDKYKLLKVQRFILPNNFIFIENNEVIDGLESITKILKDENI</sequence>
<evidence type="ECO:0000256" key="1">
    <source>
        <dbReference type="SAM" id="Phobius"/>
    </source>
</evidence>
<dbReference type="Proteomes" id="UP000244223">
    <property type="component" value="Unassembled WGS sequence"/>
</dbReference>
<proteinExistence type="predicted"/>
<accession>A0A2T5IRU3</accession>
<organism evidence="2 3">
    <name type="scientific">Agitococcus lubricus</name>
    <dbReference type="NCBI Taxonomy" id="1077255"/>
    <lineage>
        <taxon>Bacteria</taxon>
        <taxon>Pseudomonadati</taxon>
        <taxon>Pseudomonadota</taxon>
        <taxon>Gammaproteobacteria</taxon>
        <taxon>Moraxellales</taxon>
        <taxon>Moraxellaceae</taxon>
        <taxon>Agitococcus</taxon>
    </lineage>
</organism>
<keyword evidence="1" id="KW-0812">Transmembrane</keyword>
<keyword evidence="1" id="KW-1133">Transmembrane helix</keyword>
<dbReference type="RefSeq" id="WP_107867122.1">
    <property type="nucleotide sequence ID" value="NZ_QAON01000043.1"/>
</dbReference>
<keyword evidence="3" id="KW-1185">Reference proteome</keyword>
<feature type="transmembrane region" description="Helical" evidence="1">
    <location>
        <begin position="20"/>
        <end position="38"/>
    </location>
</feature>
<name>A0A2T5IRU3_9GAMM</name>
<reference evidence="2 3" key="1">
    <citation type="submission" date="2018-04" db="EMBL/GenBank/DDBJ databases">
        <title>Genomic Encyclopedia of Archaeal and Bacterial Type Strains, Phase II (KMG-II): from individual species to whole genera.</title>
        <authorList>
            <person name="Goeker M."/>
        </authorList>
    </citation>
    <scope>NUCLEOTIDE SEQUENCE [LARGE SCALE GENOMIC DNA]</scope>
    <source>
        <strain evidence="2 3">DSM 5822</strain>
    </source>
</reference>